<dbReference type="InterPro" id="IPR001356">
    <property type="entry name" value="HD"/>
</dbReference>
<reference evidence="12" key="1">
    <citation type="submission" date="2022-11" db="UniProtKB">
        <authorList>
            <consortium name="WormBaseParasite"/>
        </authorList>
    </citation>
    <scope>IDENTIFICATION</scope>
</reference>
<evidence type="ECO:0000256" key="1">
    <source>
        <dbReference type="ARBA" id="ARBA00004123"/>
    </source>
</evidence>
<evidence type="ECO:0000256" key="9">
    <source>
        <dbReference type="SAM" id="MobiDB-lite"/>
    </source>
</evidence>
<dbReference type="WBParaSite" id="nRc.2.0.1.t24142-RA">
    <property type="protein sequence ID" value="nRc.2.0.1.t24142-RA"/>
    <property type="gene ID" value="nRc.2.0.1.g24142"/>
</dbReference>
<feature type="region of interest" description="Disordered" evidence="9">
    <location>
        <begin position="43"/>
        <end position="63"/>
    </location>
</feature>
<dbReference type="PANTHER" id="PTHR45793:SF5">
    <property type="entry name" value="HOMEOTIC PROTEIN OCELLILESS"/>
    <property type="match status" value="1"/>
</dbReference>
<evidence type="ECO:0000256" key="7">
    <source>
        <dbReference type="PROSITE-ProRule" id="PRU00108"/>
    </source>
</evidence>
<keyword evidence="4 7" id="KW-0238">DNA-binding</keyword>
<dbReference type="InterPro" id="IPR017970">
    <property type="entry name" value="Homeobox_CS"/>
</dbReference>
<evidence type="ECO:0000256" key="2">
    <source>
        <dbReference type="ARBA" id="ARBA00022473"/>
    </source>
</evidence>
<feature type="compositionally biased region" description="Low complexity" evidence="9">
    <location>
        <begin position="125"/>
        <end position="140"/>
    </location>
</feature>
<protein>
    <submittedName>
        <fullName evidence="12">Homeobox domain-containing protein</fullName>
    </submittedName>
</protein>
<sequence length="311" mass="33623">MAYPHHAPTHPGQFSATYYKTTPYLTMPNLTLAPTTGPPGLFSHGLNYMGGPPPRKQRRERTTYSRAQLEILESLFNKTRYPDIFMREEVASKINLPESRVQVWFKNRRAKCRQQDSVANKKKPSAPSTAASATTSSSTGNAGGGHSNANDSVTVAVHRSDVKRESLSSTSAANSYAKNFATSTASQSSNFVNVGQSLTLASKNAQLLTSTSMASSSSTAGINLDLNPFSDVSFTAAQQQYMPTFAFSTAAAAHHHLQLEAKGQATQGPYGTATGQAYVPYGAAAPNPYYDYYPSYSRAMGERFDSLKFLP</sequence>
<comment type="subcellular location">
    <subcellularLocation>
        <location evidence="1 7 8">Nucleus</location>
    </subcellularLocation>
</comment>
<dbReference type="SMART" id="SM00389">
    <property type="entry name" value="HOX"/>
    <property type="match status" value="1"/>
</dbReference>
<dbReference type="GO" id="GO:0005634">
    <property type="term" value="C:nucleus"/>
    <property type="evidence" value="ECO:0007669"/>
    <property type="project" value="UniProtKB-SubCell"/>
</dbReference>
<organism evidence="11 12">
    <name type="scientific">Romanomermis culicivorax</name>
    <name type="common">Nematode worm</name>
    <dbReference type="NCBI Taxonomy" id="13658"/>
    <lineage>
        <taxon>Eukaryota</taxon>
        <taxon>Metazoa</taxon>
        <taxon>Ecdysozoa</taxon>
        <taxon>Nematoda</taxon>
        <taxon>Enoplea</taxon>
        <taxon>Dorylaimia</taxon>
        <taxon>Mermithida</taxon>
        <taxon>Mermithoidea</taxon>
        <taxon>Mermithidae</taxon>
        <taxon>Romanomermis</taxon>
    </lineage>
</organism>
<keyword evidence="11" id="KW-1185">Reference proteome</keyword>
<accession>A0A915JD99</accession>
<feature type="region of interest" description="Disordered" evidence="9">
    <location>
        <begin position="112"/>
        <end position="151"/>
    </location>
</feature>
<keyword evidence="5 7" id="KW-0371">Homeobox</keyword>
<evidence type="ECO:0000259" key="10">
    <source>
        <dbReference type="PROSITE" id="PS50071"/>
    </source>
</evidence>
<proteinExistence type="predicted"/>
<dbReference type="OMA" id="MAYPHHA"/>
<dbReference type="GO" id="GO:0000978">
    <property type="term" value="F:RNA polymerase II cis-regulatory region sequence-specific DNA binding"/>
    <property type="evidence" value="ECO:0007669"/>
    <property type="project" value="TreeGrafter"/>
</dbReference>
<dbReference type="Pfam" id="PF00046">
    <property type="entry name" value="Homeodomain"/>
    <property type="match status" value="1"/>
</dbReference>
<dbReference type="SUPFAM" id="SSF46689">
    <property type="entry name" value="Homeodomain-like"/>
    <property type="match status" value="1"/>
</dbReference>
<evidence type="ECO:0000313" key="11">
    <source>
        <dbReference type="Proteomes" id="UP000887565"/>
    </source>
</evidence>
<dbReference type="GO" id="GO:0007399">
    <property type="term" value="P:nervous system development"/>
    <property type="evidence" value="ECO:0007669"/>
    <property type="project" value="UniProtKB-KW"/>
</dbReference>
<keyword evidence="3" id="KW-0524">Neurogenesis</keyword>
<dbReference type="GO" id="GO:0000981">
    <property type="term" value="F:DNA-binding transcription factor activity, RNA polymerase II-specific"/>
    <property type="evidence" value="ECO:0007669"/>
    <property type="project" value="InterPro"/>
</dbReference>
<dbReference type="Proteomes" id="UP000887565">
    <property type="component" value="Unplaced"/>
</dbReference>
<dbReference type="AlphaFoldDB" id="A0A915JD99"/>
<dbReference type="PANTHER" id="PTHR45793">
    <property type="entry name" value="HOMEOBOX PROTEIN"/>
    <property type="match status" value="1"/>
</dbReference>
<evidence type="ECO:0000256" key="3">
    <source>
        <dbReference type="ARBA" id="ARBA00022902"/>
    </source>
</evidence>
<evidence type="ECO:0000313" key="12">
    <source>
        <dbReference type="WBParaSite" id="nRc.2.0.1.t24142-RA"/>
    </source>
</evidence>
<name>A0A915JD99_ROMCU</name>
<keyword evidence="6 7" id="KW-0539">Nucleus</keyword>
<dbReference type="Gene3D" id="1.10.10.60">
    <property type="entry name" value="Homeodomain-like"/>
    <property type="match status" value="1"/>
</dbReference>
<feature type="domain" description="Homeobox" evidence="10">
    <location>
        <begin position="55"/>
        <end position="115"/>
    </location>
</feature>
<dbReference type="PROSITE" id="PS50071">
    <property type="entry name" value="HOMEOBOX_2"/>
    <property type="match status" value="1"/>
</dbReference>
<evidence type="ECO:0000256" key="5">
    <source>
        <dbReference type="ARBA" id="ARBA00023155"/>
    </source>
</evidence>
<dbReference type="InterPro" id="IPR009057">
    <property type="entry name" value="Homeodomain-like_sf"/>
</dbReference>
<dbReference type="PROSITE" id="PS00027">
    <property type="entry name" value="HOMEOBOX_1"/>
    <property type="match status" value="1"/>
</dbReference>
<keyword evidence="2" id="KW-0217">Developmental protein</keyword>
<dbReference type="CDD" id="cd00086">
    <property type="entry name" value="homeodomain"/>
    <property type="match status" value="1"/>
</dbReference>
<evidence type="ECO:0000256" key="6">
    <source>
        <dbReference type="ARBA" id="ARBA00023242"/>
    </source>
</evidence>
<dbReference type="FunFam" id="1.10.10.60:FF:000068">
    <property type="entry name" value="Orthodenticle homeobox 1"/>
    <property type="match status" value="1"/>
</dbReference>
<evidence type="ECO:0000256" key="8">
    <source>
        <dbReference type="RuleBase" id="RU000682"/>
    </source>
</evidence>
<evidence type="ECO:0000256" key="4">
    <source>
        <dbReference type="ARBA" id="ARBA00023125"/>
    </source>
</evidence>
<dbReference type="GO" id="GO:0045944">
    <property type="term" value="P:positive regulation of transcription by RNA polymerase II"/>
    <property type="evidence" value="ECO:0007669"/>
    <property type="project" value="UniProtKB-ARBA"/>
</dbReference>
<feature type="DNA-binding region" description="Homeobox" evidence="7">
    <location>
        <begin position="57"/>
        <end position="116"/>
    </location>
</feature>